<sequence length="675" mass="74260">SPYRKLSFSRGKGAVPEYFIAGNRARFHHRTRGITCALKSTGVAHSQQASLRQDIAPVILRSWVPLRPEPHSNPGEDRFPHSRPGSGAIEPLISCRRWRGFGLLMASWRRLGNGARIPVRGEKGNGYDEASKFTPSRGILFVARGHFPRVYYPFPLLSPPSGSPTSLFSLSLLAFLCNLHLLKLSPSFQDEIQARSRPRFLIYRVRSKKQRSGAGPSESMDSSGSSLDLTAEVENPSRAVTGVASLSPEIDRFLPVGPLSSIGVEEVGSWRVKYHLADDVIIRISGPVDRVSDFEADEVSVYEGSSSFAGGEGVGGIGDLSRSAESSLLENLIALQNLGDLEGLTIRVAEVLYSYAITPLNGGGTDIPSARRRAPGSGDCEEGEKASPGFRWSLDREVCLYVPPGFLHSLVHSRWVIRVVRAMYYFHNSGNMSGSKGEEALAEYKRALEVMSAKKAAPKKAALSDNEDEVQFIRSNKRQAATALASSLKKKSKASGSTPRVSPSSSSNPATILANLNTKIDLFLKAMSQLFHLGERMGDHASLKADLTELTSQLREEKDNFLAKEKEIKTLKLKVRNQDEAGSLAAAENVALREQLEQREEEVCDLRCAAEIFDAEKTMAVSGAIVVARWELMREWLNHQTDSWDLEGALERYKMVKTSEAEYRVSLLLPSRESQ</sequence>
<feature type="compositionally biased region" description="Low complexity" evidence="2">
    <location>
        <begin position="494"/>
        <end position="509"/>
    </location>
</feature>
<feature type="region of interest" description="Disordered" evidence="2">
    <location>
        <begin position="484"/>
        <end position="510"/>
    </location>
</feature>
<accession>A0ABQ8B3H3</accession>
<evidence type="ECO:0000256" key="2">
    <source>
        <dbReference type="SAM" id="MobiDB-lite"/>
    </source>
</evidence>
<reference evidence="3 4" key="1">
    <citation type="submission" date="2021-05" db="EMBL/GenBank/DDBJ databases">
        <title>Genome Assembly of Synthetic Allotetraploid Brassica napus Reveals Homoeologous Exchanges between Subgenomes.</title>
        <authorList>
            <person name="Davis J.T."/>
        </authorList>
    </citation>
    <scope>NUCLEOTIDE SEQUENCE [LARGE SCALE GENOMIC DNA]</scope>
    <source>
        <strain evidence="4">cv. Da-Ae</strain>
        <tissue evidence="3">Seedling</tissue>
    </source>
</reference>
<keyword evidence="4" id="KW-1185">Reference proteome</keyword>
<evidence type="ECO:0000313" key="3">
    <source>
        <dbReference type="EMBL" id="KAH0898795.1"/>
    </source>
</evidence>
<feature type="coiled-coil region" evidence="1">
    <location>
        <begin position="540"/>
        <end position="574"/>
    </location>
</feature>
<keyword evidence="1" id="KW-0175">Coiled coil</keyword>
<dbReference type="Proteomes" id="UP000824890">
    <property type="component" value="Unassembled WGS sequence"/>
</dbReference>
<comment type="caution">
    <text evidence="3">The sequence shown here is derived from an EMBL/GenBank/DDBJ whole genome shotgun (WGS) entry which is preliminary data.</text>
</comment>
<feature type="region of interest" description="Disordered" evidence="2">
    <location>
        <begin position="211"/>
        <end position="230"/>
    </location>
</feature>
<feature type="non-terminal residue" evidence="3">
    <location>
        <position position="1"/>
    </location>
</feature>
<name>A0ABQ8B3H3_BRANA</name>
<dbReference type="EMBL" id="JAGKQM010000012">
    <property type="protein sequence ID" value="KAH0898795.1"/>
    <property type="molecule type" value="Genomic_DNA"/>
</dbReference>
<organism evidence="3 4">
    <name type="scientific">Brassica napus</name>
    <name type="common">Rape</name>
    <dbReference type="NCBI Taxonomy" id="3708"/>
    <lineage>
        <taxon>Eukaryota</taxon>
        <taxon>Viridiplantae</taxon>
        <taxon>Streptophyta</taxon>
        <taxon>Embryophyta</taxon>
        <taxon>Tracheophyta</taxon>
        <taxon>Spermatophyta</taxon>
        <taxon>Magnoliopsida</taxon>
        <taxon>eudicotyledons</taxon>
        <taxon>Gunneridae</taxon>
        <taxon>Pentapetalae</taxon>
        <taxon>rosids</taxon>
        <taxon>malvids</taxon>
        <taxon>Brassicales</taxon>
        <taxon>Brassicaceae</taxon>
        <taxon>Brassiceae</taxon>
        <taxon>Brassica</taxon>
    </lineage>
</organism>
<evidence type="ECO:0000256" key="1">
    <source>
        <dbReference type="SAM" id="Coils"/>
    </source>
</evidence>
<protein>
    <submittedName>
        <fullName evidence="3">Uncharacterized protein</fullName>
    </submittedName>
</protein>
<gene>
    <name evidence="3" type="ORF">HID58_048363</name>
</gene>
<evidence type="ECO:0000313" key="4">
    <source>
        <dbReference type="Proteomes" id="UP000824890"/>
    </source>
</evidence>
<feature type="compositionally biased region" description="Low complexity" evidence="2">
    <location>
        <begin position="217"/>
        <end position="226"/>
    </location>
</feature>
<feature type="region of interest" description="Disordered" evidence="2">
    <location>
        <begin position="367"/>
        <end position="386"/>
    </location>
</feature>
<proteinExistence type="predicted"/>